<comment type="caution">
    <text evidence="3">The sequence shown here is derived from an EMBL/GenBank/DDBJ whole genome shotgun (WGS) entry which is preliminary data.</text>
</comment>
<dbReference type="Pfam" id="PF07859">
    <property type="entry name" value="Abhydrolase_3"/>
    <property type="match status" value="1"/>
</dbReference>
<dbReference type="Gene3D" id="3.40.50.1820">
    <property type="entry name" value="alpha/beta hydrolase"/>
    <property type="match status" value="1"/>
</dbReference>
<dbReference type="InterPro" id="IPR050300">
    <property type="entry name" value="GDXG_lipolytic_enzyme"/>
</dbReference>
<sequence length="322" mass="35562">MSFNVEEFINVYKPHKETVDYLRAKYTGDFKAFDDDVEAARQAAVDTATKFAGTASLDGKETELFVPSEHVPDGIPVTVYTPEVCRQQGAPPTILVYFHGGGNVTKDRKTQATMAIRLATMVPCILVDVEYRRSPEHKFPASNEDAKSVVAWVAANKASLGGASSSKIGVSGDSNGGRLAAVMCYDLPRVVDFAVLIYPKVSYQDYPSCDEFKDGPLLPKVRMDWFSRLTLTEDDYRNPRASVVLQPDHSVMPPTLVLVAELDPLRDGALDYVKILTAAGVDVEMELIKGVPHTFWTLPGAFKENCQRSYERVAAFIRKQSL</sequence>
<organism evidence="3 4">
    <name type="scientific">Dreissena polymorpha</name>
    <name type="common">Zebra mussel</name>
    <name type="synonym">Mytilus polymorpha</name>
    <dbReference type="NCBI Taxonomy" id="45954"/>
    <lineage>
        <taxon>Eukaryota</taxon>
        <taxon>Metazoa</taxon>
        <taxon>Spiralia</taxon>
        <taxon>Lophotrochozoa</taxon>
        <taxon>Mollusca</taxon>
        <taxon>Bivalvia</taxon>
        <taxon>Autobranchia</taxon>
        <taxon>Heteroconchia</taxon>
        <taxon>Euheterodonta</taxon>
        <taxon>Imparidentia</taxon>
        <taxon>Neoheterodontei</taxon>
        <taxon>Myida</taxon>
        <taxon>Dreissenoidea</taxon>
        <taxon>Dreissenidae</taxon>
        <taxon>Dreissena</taxon>
    </lineage>
</organism>
<gene>
    <name evidence="3" type="ORF">DPMN_134456</name>
</gene>
<accession>A0A9D4FW64</accession>
<keyword evidence="4" id="KW-1185">Reference proteome</keyword>
<dbReference type="Proteomes" id="UP000828390">
    <property type="component" value="Unassembled WGS sequence"/>
</dbReference>
<keyword evidence="1" id="KW-0378">Hydrolase</keyword>
<dbReference type="AlphaFoldDB" id="A0A9D4FW64"/>
<dbReference type="GO" id="GO:0016787">
    <property type="term" value="F:hydrolase activity"/>
    <property type="evidence" value="ECO:0007669"/>
    <property type="project" value="UniProtKB-KW"/>
</dbReference>
<evidence type="ECO:0000313" key="4">
    <source>
        <dbReference type="Proteomes" id="UP000828390"/>
    </source>
</evidence>
<dbReference type="SUPFAM" id="SSF53474">
    <property type="entry name" value="alpha/beta-Hydrolases"/>
    <property type="match status" value="1"/>
</dbReference>
<dbReference type="PANTHER" id="PTHR48081">
    <property type="entry name" value="AB HYDROLASE SUPERFAMILY PROTEIN C4A8.06C"/>
    <property type="match status" value="1"/>
</dbReference>
<dbReference type="OrthoDB" id="408631at2759"/>
<evidence type="ECO:0000313" key="3">
    <source>
        <dbReference type="EMBL" id="KAH3806140.1"/>
    </source>
</evidence>
<dbReference type="PANTHER" id="PTHR48081:SF8">
    <property type="entry name" value="ALPHA_BETA HYDROLASE FOLD-3 DOMAIN-CONTAINING PROTEIN-RELATED"/>
    <property type="match status" value="1"/>
</dbReference>
<feature type="domain" description="Alpha/beta hydrolase fold-3" evidence="2">
    <location>
        <begin position="95"/>
        <end position="296"/>
    </location>
</feature>
<dbReference type="InterPro" id="IPR013094">
    <property type="entry name" value="AB_hydrolase_3"/>
</dbReference>
<reference evidence="3" key="1">
    <citation type="journal article" date="2019" name="bioRxiv">
        <title>The Genome of the Zebra Mussel, Dreissena polymorpha: A Resource for Invasive Species Research.</title>
        <authorList>
            <person name="McCartney M.A."/>
            <person name="Auch B."/>
            <person name="Kono T."/>
            <person name="Mallez S."/>
            <person name="Zhang Y."/>
            <person name="Obille A."/>
            <person name="Becker A."/>
            <person name="Abrahante J.E."/>
            <person name="Garbe J."/>
            <person name="Badalamenti J.P."/>
            <person name="Herman A."/>
            <person name="Mangelson H."/>
            <person name="Liachko I."/>
            <person name="Sullivan S."/>
            <person name="Sone E.D."/>
            <person name="Koren S."/>
            <person name="Silverstein K.A.T."/>
            <person name="Beckman K.B."/>
            <person name="Gohl D.M."/>
        </authorList>
    </citation>
    <scope>NUCLEOTIDE SEQUENCE</scope>
    <source>
        <strain evidence="3">Duluth1</strain>
        <tissue evidence="3">Whole animal</tissue>
    </source>
</reference>
<dbReference type="EMBL" id="JAIWYP010000006">
    <property type="protein sequence ID" value="KAH3806140.1"/>
    <property type="molecule type" value="Genomic_DNA"/>
</dbReference>
<reference evidence="3" key="2">
    <citation type="submission" date="2020-11" db="EMBL/GenBank/DDBJ databases">
        <authorList>
            <person name="McCartney M.A."/>
            <person name="Auch B."/>
            <person name="Kono T."/>
            <person name="Mallez S."/>
            <person name="Becker A."/>
            <person name="Gohl D.M."/>
            <person name="Silverstein K.A.T."/>
            <person name="Koren S."/>
            <person name="Bechman K.B."/>
            <person name="Herman A."/>
            <person name="Abrahante J.E."/>
            <person name="Garbe J."/>
        </authorList>
    </citation>
    <scope>NUCLEOTIDE SEQUENCE</scope>
    <source>
        <strain evidence="3">Duluth1</strain>
        <tissue evidence="3">Whole animal</tissue>
    </source>
</reference>
<evidence type="ECO:0000259" key="2">
    <source>
        <dbReference type="Pfam" id="PF07859"/>
    </source>
</evidence>
<protein>
    <recommendedName>
        <fullName evidence="2">Alpha/beta hydrolase fold-3 domain-containing protein</fullName>
    </recommendedName>
</protein>
<name>A0A9D4FW64_DREPO</name>
<proteinExistence type="predicted"/>
<evidence type="ECO:0000256" key="1">
    <source>
        <dbReference type="ARBA" id="ARBA00022801"/>
    </source>
</evidence>
<dbReference type="InterPro" id="IPR029058">
    <property type="entry name" value="AB_hydrolase_fold"/>
</dbReference>